<proteinExistence type="predicted"/>
<protein>
    <submittedName>
        <fullName evidence="4">Pesticin C-terminus-like muramidase</fullName>
        <ecNumber evidence="4">3.2.1.17</ecNumber>
    </submittedName>
</protein>
<keyword evidence="2" id="KW-0081">Bacteriolytic enzyme</keyword>
<evidence type="ECO:0000313" key="4">
    <source>
        <dbReference type="EMBL" id="MFJ5322420.1"/>
    </source>
</evidence>
<keyword evidence="4" id="KW-0326">Glycosidase</keyword>
<dbReference type="InterPro" id="IPR023347">
    <property type="entry name" value="Lysozyme_dom_sf"/>
</dbReference>
<dbReference type="InterPro" id="IPR023346">
    <property type="entry name" value="Lysozyme-like_dom_sf"/>
</dbReference>
<dbReference type="Proteomes" id="UP001617714">
    <property type="component" value="Unassembled WGS sequence"/>
</dbReference>
<name>A0ABW8G001_9GAMM</name>
<comment type="caution">
    <text evidence="4">The sequence shown here is derived from an EMBL/GenBank/DDBJ whole genome shotgun (WGS) entry which is preliminary data.</text>
</comment>
<dbReference type="EC" id="3.2.1.17" evidence="4"/>
<organism evidence="4 5">
    <name type="scientific">Pectobacterium parvum</name>
    <dbReference type="NCBI Taxonomy" id="2778550"/>
    <lineage>
        <taxon>Bacteria</taxon>
        <taxon>Pseudomonadati</taxon>
        <taxon>Pseudomonadota</taxon>
        <taxon>Gammaproteobacteria</taxon>
        <taxon>Enterobacterales</taxon>
        <taxon>Pectobacteriaceae</taxon>
        <taxon>Pectobacterium</taxon>
    </lineage>
</organism>
<sequence length="219" mass="25387">MRRQILSDKLRIDIDFLLESEGFKTNGYVPRDEKGKAYERAGVTIGGGVDLGQRDKDELLRDGVPQDLADILSPYTKIKGNVAVEKLRQSPLTLSENDADFLTSIYTQKALREVGKAFDAESVGLKFNELPANTRTAIADLAFQYNNLKTETPKSWGYITRNEWDLFFKELNDFGDEHKTRRKREAALIQRDLAMQAYLYEEHMREVMSFFDNDFWLWR</sequence>
<gene>
    <name evidence="4" type="ORF">ACIPSN_13835</name>
</gene>
<evidence type="ECO:0000256" key="1">
    <source>
        <dbReference type="ARBA" id="ARBA00022529"/>
    </source>
</evidence>
<keyword evidence="4" id="KW-0378">Hydrolase</keyword>
<feature type="domain" description="Pesticin C-terminal" evidence="3">
    <location>
        <begin position="11"/>
        <end position="165"/>
    </location>
</feature>
<evidence type="ECO:0000313" key="5">
    <source>
        <dbReference type="Proteomes" id="UP001617714"/>
    </source>
</evidence>
<accession>A0ABW8G001</accession>
<reference evidence="4 5" key="1">
    <citation type="submission" date="2024-10" db="EMBL/GenBank/DDBJ databases">
        <authorList>
            <person name="Lu C.-H."/>
        </authorList>
    </citation>
    <scope>NUCLEOTIDE SEQUENCE [LARGE SCALE GENOMIC DNA]</scope>
    <source>
        <strain evidence="4 5">22QBSP01-2</strain>
    </source>
</reference>
<dbReference type="SUPFAM" id="SSF53955">
    <property type="entry name" value="Lysozyme-like"/>
    <property type="match status" value="1"/>
</dbReference>
<dbReference type="Pfam" id="PF16754">
    <property type="entry name" value="Pesticin"/>
    <property type="match status" value="1"/>
</dbReference>
<evidence type="ECO:0000256" key="2">
    <source>
        <dbReference type="ARBA" id="ARBA00022638"/>
    </source>
</evidence>
<evidence type="ECO:0000259" key="3">
    <source>
        <dbReference type="Pfam" id="PF16754"/>
    </source>
</evidence>
<dbReference type="RefSeq" id="WP_225969811.1">
    <property type="nucleotide sequence ID" value="NZ_JBBBPA010000002.1"/>
</dbReference>
<dbReference type="GO" id="GO:0003796">
    <property type="term" value="F:lysozyme activity"/>
    <property type="evidence" value="ECO:0007669"/>
    <property type="project" value="UniProtKB-EC"/>
</dbReference>
<keyword evidence="5" id="KW-1185">Reference proteome</keyword>
<dbReference type="Gene3D" id="1.10.530.40">
    <property type="match status" value="1"/>
</dbReference>
<dbReference type="CDD" id="cd16902">
    <property type="entry name" value="pesticin_lyz"/>
    <property type="match status" value="1"/>
</dbReference>
<dbReference type="InterPro" id="IPR031922">
    <property type="entry name" value="Pesticin_C"/>
</dbReference>
<keyword evidence="1" id="KW-0929">Antimicrobial</keyword>
<dbReference type="EMBL" id="JBIXKD010000014">
    <property type="protein sequence ID" value="MFJ5322420.1"/>
    <property type="molecule type" value="Genomic_DNA"/>
</dbReference>